<protein>
    <recommendedName>
        <fullName evidence="13">NodB homology domain-containing protein</fullName>
    </recommendedName>
</protein>
<evidence type="ECO:0000256" key="6">
    <source>
        <dbReference type="ARBA" id="ARBA00022729"/>
    </source>
</evidence>
<evidence type="ECO:0000313" key="15">
    <source>
        <dbReference type="Proteomes" id="UP001140091"/>
    </source>
</evidence>
<dbReference type="PANTHER" id="PTHR46471">
    <property type="entry name" value="CHITIN DEACETYLASE"/>
    <property type="match status" value="1"/>
</dbReference>
<dbReference type="GO" id="GO:0005886">
    <property type="term" value="C:plasma membrane"/>
    <property type="evidence" value="ECO:0007669"/>
    <property type="project" value="UniProtKB-SubCell"/>
</dbReference>
<dbReference type="GO" id="GO:0071555">
    <property type="term" value="P:cell wall organization"/>
    <property type="evidence" value="ECO:0007669"/>
    <property type="project" value="UniProtKB-KW"/>
</dbReference>
<feature type="non-terminal residue" evidence="14">
    <location>
        <position position="261"/>
    </location>
</feature>
<keyword evidence="4" id="KW-0325">Glycoprotein</keyword>
<name>A0A9W8MGZ7_9AGAR</name>
<keyword evidence="11" id="KW-0961">Cell wall biogenesis/degradation</keyword>
<comment type="cofactor">
    <cofactor evidence="1">
        <name>Co(2+)</name>
        <dbReference type="ChEBI" id="CHEBI:48828"/>
    </cofactor>
</comment>
<dbReference type="GO" id="GO:0098552">
    <property type="term" value="C:side of membrane"/>
    <property type="evidence" value="ECO:0007669"/>
    <property type="project" value="UniProtKB-KW"/>
</dbReference>
<comment type="caution">
    <text evidence="14">The sequence shown here is derived from an EMBL/GenBank/DDBJ whole genome shotgun (WGS) entry which is preliminary data.</text>
</comment>
<feature type="chain" id="PRO_5040885252" description="NodB homology domain-containing protein" evidence="12">
    <location>
        <begin position="21"/>
        <end position="261"/>
    </location>
</feature>
<evidence type="ECO:0000256" key="8">
    <source>
        <dbReference type="ARBA" id="ARBA00023136"/>
    </source>
</evidence>
<gene>
    <name evidence="14" type="ORF">H1R20_g8402</name>
</gene>
<evidence type="ECO:0000256" key="2">
    <source>
        <dbReference type="ARBA" id="ARBA00004609"/>
    </source>
</evidence>
<dbReference type="GO" id="GO:0005975">
    <property type="term" value="P:carbohydrate metabolic process"/>
    <property type="evidence" value="ECO:0007669"/>
    <property type="project" value="InterPro"/>
</dbReference>
<feature type="signal peptide" evidence="12">
    <location>
        <begin position="1"/>
        <end position="20"/>
    </location>
</feature>
<keyword evidence="4" id="KW-0336">GPI-anchor</keyword>
<evidence type="ECO:0000256" key="9">
    <source>
        <dbReference type="ARBA" id="ARBA00023277"/>
    </source>
</evidence>
<organism evidence="14 15">
    <name type="scientific">Candolleomyces eurysporus</name>
    <dbReference type="NCBI Taxonomy" id="2828524"/>
    <lineage>
        <taxon>Eukaryota</taxon>
        <taxon>Fungi</taxon>
        <taxon>Dikarya</taxon>
        <taxon>Basidiomycota</taxon>
        <taxon>Agaricomycotina</taxon>
        <taxon>Agaricomycetes</taxon>
        <taxon>Agaricomycetidae</taxon>
        <taxon>Agaricales</taxon>
        <taxon>Agaricineae</taxon>
        <taxon>Psathyrellaceae</taxon>
        <taxon>Candolleomyces</taxon>
    </lineage>
</organism>
<keyword evidence="6 12" id="KW-0732">Signal</keyword>
<dbReference type="OrthoDB" id="2125469at2759"/>
<evidence type="ECO:0000256" key="1">
    <source>
        <dbReference type="ARBA" id="ARBA00001941"/>
    </source>
</evidence>
<dbReference type="GO" id="GO:0046872">
    <property type="term" value="F:metal ion binding"/>
    <property type="evidence" value="ECO:0007669"/>
    <property type="project" value="UniProtKB-KW"/>
</dbReference>
<evidence type="ECO:0000256" key="7">
    <source>
        <dbReference type="ARBA" id="ARBA00022801"/>
    </source>
</evidence>
<keyword evidence="15" id="KW-1185">Reference proteome</keyword>
<keyword evidence="3" id="KW-1003">Cell membrane</keyword>
<evidence type="ECO:0000256" key="4">
    <source>
        <dbReference type="ARBA" id="ARBA00022622"/>
    </source>
</evidence>
<evidence type="ECO:0000256" key="5">
    <source>
        <dbReference type="ARBA" id="ARBA00022723"/>
    </source>
</evidence>
<evidence type="ECO:0000256" key="10">
    <source>
        <dbReference type="ARBA" id="ARBA00023288"/>
    </source>
</evidence>
<accession>A0A9W8MGZ7</accession>
<dbReference type="PROSITE" id="PS51677">
    <property type="entry name" value="NODB"/>
    <property type="match status" value="1"/>
</dbReference>
<proteinExistence type="predicted"/>
<reference evidence="14" key="1">
    <citation type="submission" date="2022-06" db="EMBL/GenBank/DDBJ databases">
        <title>Genome Sequence of Candolleomyces eurysporus.</title>
        <authorList>
            <person name="Buettner E."/>
        </authorList>
    </citation>
    <scope>NUCLEOTIDE SEQUENCE</scope>
    <source>
        <strain evidence="14">VTCC 930004</strain>
    </source>
</reference>
<dbReference type="AlphaFoldDB" id="A0A9W8MGZ7"/>
<dbReference type="PANTHER" id="PTHR46471:SF2">
    <property type="entry name" value="CHITIN DEACETYLASE-RELATED"/>
    <property type="match status" value="1"/>
</dbReference>
<keyword evidence="10" id="KW-0449">Lipoprotein</keyword>
<sequence length="261" mass="28749">MTRLSSILLAFTLAATYASAAVLHFGLGTGLGRRAPAEVITHCTVPGTVALTFDDGPYTWMTEISDAMTNAGANGTFFFNGNNWGCIYDEAMAARVKYAYDHNHQVASHTWQHLHLNTLNEHQLHVQMWLVEEAIYKITGAYIAFTRPPFGEYNDLVLEVAGMRGQIVANWDFDSGDTGGLTGQQSLNQYRTLIASQPESILTLNHEINPDTVQILPQVIADLQAAGYRLTTLADCLGVEPYQFVSEPSERDSSWTCEGRA</sequence>
<evidence type="ECO:0000259" key="13">
    <source>
        <dbReference type="PROSITE" id="PS51677"/>
    </source>
</evidence>
<evidence type="ECO:0000256" key="12">
    <source>
        <dbReference type="SAM" id="SignalP"/>
    </source>
</evidence>
<keyword evidence="7" id="KW-0378">Hydrolase</keyword>
<dbReference type="Pfam" id="PF01522">
    <property type="entry name" value="Polysacc_deac_1"/>
    <property type="match status" value="1"/>
</dbReference>
<dbReference type="GO" id="GO:0016810">
    <property type="term" value="F:hydrolase activity, acting on carbon-nitrogen (but not peptide) bonds"/>
    <property type="evidence" value="ECO:0007669"/>
    <property type="project" value="InterPro"/>
</dbReference>
<dbReference type="SUPFAM" id="SSF88713">
    <property type="entry name" value="Glycoside hydrolase/deacetylase"/>
    <property type="match status" value="1"/>
</dbReference>
<comment type="subcellular location">
    <subcellularLocation>
        <location evidence="2">Cell membrane</location>
        <topology evidence="2">Lipid-anchor</topology>
        <topology evidence="2">GPI-anchor</topology>
    </subcellularLocation>
</comment>
<dbReference type="InterPro" id="IPR002509">
    <property type="entry name" value="NODB_dom"/>
</dbReference>
<feature type="domain" description="NodB homology" evidence="13">
    <location>
        <begin position="47"/>
        <end position="231"/>
    </location>
</feature>
<evidence type="ECO:0000256" key="11">
    <source>
        <dbReference type="ARBA" id="ARBA00023316"/>
    </source>
</evidence>
<dbReference type="InterPro" id="IPR011330">
    <property type="entry name" value="Glyco_hydro/deAcase_b/a-brl"/>
</dbReference>
<evidence type="ECO:0000256" key="3">
    <source>
        <dbReference type="ARBA" id="ARBA00022475"/>
    </source>
</evidence>
<evidence type="ECO:0000313" key="14">
    <source>
        <dbReference type="EMBL" id="KAJ2928673.1"/>
    </source>
</evidence>
<dbReference type="Proteomes" id="UP001140091">
    <property type="component" value="Unassembled WGS sequence"/>
</dbReference>
<keyword evidence="5" id="KW-0479">Metal-binding</keyword>
<keyword evidence="9" id="KW-0119">Carbohydrate metabolism</keyword>
<dbReference type="EMBL" id="JANBPK010000920">
    <property type="protein sequence ID" value="KAJ2928673.1"/>
    <property type="molecule type" value="Genomic_DNA"/>
</dbReference>
<keyword evidence="8" id="KW-0472">Membrane</keyword>
<dbReference type="Gene3D" id="3.20.20.370">
    <property type="entry name" value="Glycoside hydrolase/deacetylase"/>
    <property type="match status" value="1"/>
</dbReference>